<evidence type="ECO:0000313" key="13">
    <source>
        <dbReference type="EMBL" id="GHH75676.1"/>
    </source>
</evidence>
<evidence type="ECO:0000256" key="9">
    <source>
        <dbReference type="ARBA" id="ARBA00023136"/>
    </source>
</evidence>
<evidence type="ECO:0000256" key="7">
    <source>
        <dbReference type="ARBA" id="ARBA00022692"/>
    </source>
</evidence>
<feature type="transmembrane region" description="Helical" evidence="10">
    <location>
        <begin position="159"/>
        <end position="178"/>
    </location>
</feature>
<feature type="transmembrane region" description="Helical" evidence="10">
    <location>
        <begin position="93"/>
        <end position="118"/>
    </location>
</feature>
<dbReference type="GeneID" id="95358440"/>
<reference evidence="13" key="2">
    <citation type="submission" date="2020-09" db="EMBL/GenBank/DDBJ databases">
        <authorList>
            <person name="Sun Q."/>
            <person name="Ohkuma M."/>
        </authorList>
    </citation>
    <scope>NUCLEOTIDE SEQUENCE</scope>
    <source>
        <strain evidence="13">JCM 4646</strain>
    </source>
</reference>
<evidence type="ECO:0000259" key="12">
    <source>
        <dbReference type="PROSITE" id="PS50928"/>
    </source>
</evidence>
<dbReference type="InterPro" id="IPR024370">
    <property type="entry name" value="PBP_domain"/>
</dbReference>
<dbReference type="AlphaFoldDB" id="A0A919G1D4"/>
<dbReference type="GO" id="GO:0035435">
    <property type="term" value="P:phosphate ion transmembrane transport"/>
    <property type="evidence" value="ECO:0007669"/>
    <property type="project" value="InterPro"/>
</dbReference>
<dbReference type="SUPFAM" id="SSF161098">
    <property type="entry name" value="MetI-like"/>
    <property type="match status" value="1"/>
</dbReference>
<evidence type="ECO:0000256" key="1">
    <source>
        <dbReference type="ARBA" id="ARBA00003510"/>
    </source>
</evidence>
<protein>
    <recommendedName>
        <fullName evidence="10">Phosphate transport system permease protein PstA</fullName>
    </recommendedName>
</protein>
<dbReference type="GO" id="GO:0005886">
    <property type="term" value="C:plasma membrane"/>
    <property type="evidence" value="ECO:0007669"/>
    <property type="project" value="UniProtKB-SubCell"/>
</dbReference>
<dbReference type="PANTHER" id="PTHR42922">
    <property type="entry name" value="PHOSPHATE TRANSPORT SYSTEM PERMEASE PROTEIN PSTA"/>
    <property type="match status" value="1"/>
</dbReference>
<keyword evidence="14" id="KW-1185">Reference proteome</keyword>
<dbReference type="CDD" id="cd06261">
    <property type="entry name" value="TM_PBP2"/>
    <property type="match status" value="1"/>
</dbReference>
<keyword evidence="4" id="KW-0813">Transport</keyword>
<reference evidence="13" key="1">
    <citation type="journal article" date="2014" name="Int. J. Syst. Evol. Microbiol.">
        <title>Complete genome sequence of Corynebacterium casei LMG S-19264T (=DSM 44701T), isolated from a smear-ripened cheese.</title>
        <authorList>
            <consortium name="US DOE Joint Genome Institute (JGI-PGF)"/>
            <person name="Walter F."/>
            <person name="Albersmeier A."/>
            <person name="Kalinowski J."/>
            <person name="Ruckert C."/>
        </authorList>
    </citation>
    <scope>NUCLEOTIDE SEQUENCE</scope>
    <source>
        <strain evidence="13">JCM 4646</strain>
    </source>
</reference>
<gene>
    <name evidence="13" type="ORF">GCM10018781_45140</name>
</gene>
<evidence type="ECO:0000256" key="6">
    <source>
        <dbReference type="ARBA" id="ARBA00022592"/>
    </source>
</evidence>
<dbReference type="InterPro" id="IPR000515">
    <property type="entry name" value="MetI-like"/>
</dbReference>
<dbReference type="InterPro" id="IPR035906">
    <property type="entry name" value="MetI-like_sf"/>
</dbReference>
<dbReference type="Gene3D" id="3.40.190.10">
    <property type="entry name" value="Periplasmic binding protein-like II"/>
    <property type="match status" value="2"/>
</dbReference>
<dbReference type="InterPro" id="IPR005672">
    <property type="entry name" value="Phosphate_PstA"/>
</dbReference>
<evidence type="ECO:0000256" key="4">
    <source>
        <dbReference type="ARBA" id="ARBA00022448"/>
    </source>
</evidence>
<keyword evidence="8 10" id="KW-1133">Transmembrane helix</keyword>
<name>A0A919G1D4_9ACTN</name>
<evidence type="ECO:0000256" key="8">
    <source>
        <dbReference type="ARBA" id="ARBA00022989"/>
    </source>
</evidence>
<feature type="transmembrane region" description="Helical" evidence="10">
    <location>
        <begin position="62"/>
        <end position="81"/>
    </location>
</feature>
<dbReference type="NCBIfam" id="TIGR00974">
    <property type="entry name" value="3a0107s02c"/>
    <property type="match status" value="1"/>
</dbReference>
<dbReference type="Pfam" id="PF12849">
    <property type="entry name" value="PBP_like_2"/>
    <property type="match status" value="1"/>
</dbReference>
<sequence>MTTTAPRTTVVVPPPAAAAPQQRRRPGRRRASDHYAFWGSLAAAVALSALVFQRIAPFSGGIGFVVCTWLAFLGLYALLVSRDETGLAVRDRLASAVVHSTAVVLLAVLVWTVGYVFLHGFDALRHVNFYTQDLSEAGPTQPLGQGGALHALVGTLTQIGIALAITIPLGVSCAVFLSEVPGRFSRLVRTLVEAMTALPSILAGLFVYALVLGLHKHRSGLAAGVALSVMMLPILIRAADVVLRLVPASLKEASYALGASRWRTVLTVTLPSARSGLATAVILGAARGIGETSPVLLCSGYTKNLNLDPLDGPQASLPLMAFTLVKFPSQLQVTRAFGAAALLLALVLLLFLVARTLGGRGPGDLTKRQQVRRARRSAEDLRRMAAVPTARKAPVLTRTVTLLAALAVFSTSLLLGPAPRAAAADYRRISGAGSTWSSNAVDSWVSNVRQYGMTIDFDAQGSSYGRNQFKNGATDFAVSEIPYGLTDGGQFDAPPPWPSAYLPIVAGGTAFMYNLKINGKRVTNLRLSGGVIAKIFTGQITRWNDPAVAADNPGLKMPDVAVRPVVRSDGSGTTAQLTTWLSKRQQSVWDAYCVKSPRRAPCGMTSFFPLLGGSTWQALGTSVAVANAVATDSNVGAITYVEYSYALNSGFPVVKMLNPAGYYVEPKGQNVSVALEKARINADLTQNLDAVYDNDLPNSYPLSSYSYMAVHTSEVGTFTAEKGRTLAAFGYYFLCEGQKQADQLGYSPLTRQLVQSAFEQFAKVPGSEARAFDAAKCSNPTFGAGSTNPYAAGAPKPQDCDKKASGGQCGTGTGGAAQTPTQTNTGTGTGGSGSGAATGGSGGSGSGAGAGSGGGSGPAAAGGGSAASGGAAAGGTTAGGTAGGAAGGPGGAAGAAGGGDPALSGGAGGGDPALGGGTGGSGGSGGSGGQQVSADSTAIAADAGSGLRYSLMVIAVLLLGAVVVLPPLVAGRAAGASKERA</sequence>
<feature type="transmembrane region" description="Helical" evidence="10">
    <location>
        <begin position="35"/>
        <end position="56"/>
    </location>
</feature>
<dbReference type="CDD" id="cd13565">
    <property type="entry name" value="PBP2_PstS"/>
    <property type="match status" value="1"/>
</dbReference>
<feature type="transmembrane region" description="Helical" evidence="10">
    <location>
        <begin position="949"/>
        <end position="970"/>
    </location>
</feature>
<feature type="transmembrane region" description="Helical" evidence="10">
    <location>
        <begin position="336"/>
        <end position="358"/>
    </location>
</feature>
<dbReference type="Gene3D" id="1.10.3720.10">
    <property type="entry name" value="MetI-like"/>
    <property type="match status" value="1"/>
</dbReference>
<dbReference type="SUPFAM" id="SSF53850">
    <property type="entry name" value="Periplasmic binding protein-like II"/>
    <property type="match status" value="1"/>
</dbReference>
<comment type="subcellular location">
    <subcellularLocation>
        <location evidence="2 10">Cell membrane</location>
        <topology evidence="2 10">Multi-pass membrane protein</topology>
    </subcellularLocation>
</comment>
<evidence type="ECO:0000256" key="2">
    <source>
        <dbReference type="ARBA" id="ARBA00004651"/>
    </source>
</evidence>
<dbReference type="PANTHER" id="PTHR42922:SF1">
    <property type="entry name" value="PHOSPHATE TRANSPORT SYSTEM PERMEASE PROTEIN PSTA"/>
    <property type="match status" value="1"/>
</dbReference>
<dbReference type="Proteomes" id="UP000617734">
    <property type="component" value="Unassembled WGS sequence"/>
</dbReference>
<feature type="domain" description="ABC transmembrane type-1" evidence="12">
    <location>
        <begin position="152"/>
        <end position="354"/>
    </location>
</feature>
<dbReference type="InterPro" id="IPR051408">
    <property type="entry name" value="Phosphate_transprt_permease"/>
</dbReference>
<evidence type="ECO:0000313" key="14">
    <source>
        <dbReference type="Proteomes" id="UP000617734"/>
    </source>
</evidence>
<keyword evidence="7 10" id="KW-0812">Transmembrane</keyword>
<keyword evidence="5 10" id="KW-1003">Cell membrane</keyword>
<dbReference type="PROSITE" id="PS50928">
    <property type="entry name" value="ABC_TM1"/>
    <property type="match status" value="1"/>
</dbReference>
<feature type="transmembrane region" description="Helical" evidence="10">
    <location>
        <begin position="190"/>
        <end position="214"/>
    </location>
</feature>
<dbReference type="GO" id="GO:0005315">
    <property type="term" value="F:phosphate transmembrane transporter activity"/>
    <property type="evidence" value="ECO:0007669"/>
    <property type="project" value="InterPro"/>
</dbReference>
<dbReference type="Pfam" id="PF00528">
    <property type="entry name" value="BPD_transp_1"/>
    <property type="match status" value="1"/>
</dbReference>
<keyword evidence="9 10" id="KW-0472">Membrane</keyword>
<keyword evidence="6" id="KW-0592">Phosphate transport</keyword>
<organism evidence="13 14">
    <name type="scientific">Kitasatospora indigofera</name>
    <dbReference type="NCBI Taxonomy" id="67307"/>
    <lineage>
        <taxon>Bacteria</taxon>
        <taxon>Bacillati</taxon>
        <taxon>Actinomycetota</taxon>
        <taxon>Actinomycetes</taxon>
        <taxon>Kitasatosporales</taxon>
        <taxon>Streptomycetaceae</taxon>
        <taxon>Kitasatospora</taxon>
    </lineage>
</organism>
<feature type="compositionally biased region" description="Low complexity" evidence="11">
    <location>
        <begin position="816"/>
        <end position="826"/>
    </location>
</feature>
<feature type="region of interest" description="Disordered" evidence="11">
    <location>
        <begin position="788"/>
        <end position="932"/>
    </location>
</feature>
<comment type="function">
    <text evidence="1">Part of the binding-protein-dependent transport system for phosphate; probably responsible for the translocation of the substrate across the membrane.</text>
</comment>
<evidence type="ECO:0000256" key="3">
    <source>
        <dbReference type="ARBA" id="ARBA00007069"/>
    </source>
</evidence>
<comment type="similarity">
    <text evidence="3 10">Belongs to the binding-protein-dependent transport system permease family. CysTW subfamily.</text>
</comment>
<dbReference type="EMBL" id="BNBO01000026">
    <property type="protein sequence ID" value="GHH75676.1"/>
    <property type="molecule type" value="Genomic_DNA"/>
</dbReference>
<comment type="caution">
    <text evidence="13">The sequence shown here is derived from an EMBL/GenBank/DDBJ whole genome shotgun (WGS) entry which is preliminary data.</text>
</comment>
<accession>A0A919G1D4</accession>
<feature type="transmembrane region" description="Helical" evidence="10">
    <location>
        <begin position="220"/>
        <end position="243"/>
    </location>
</feature>
<evidence type="ECO:0000256" key="10">
    <source>
        <dbReference type="RuleBase" id="RU363043"/>
    </source>
</evidence>
<dbReference type="RefSeq" id="WP_229927658.1">
    <property type="nucleotide sequence ID" value="NZ_BNBO01000026.1"/>
</dbReference>
<evidence type="ECO:0000256" key="11">
    <source>
        <dbReference type="SAM" id="MobiDB-lite"/>
    </source>
</evidence>
<feature type="compositionally biased region" description="Gly residues" evidence="11">
    <location>
        <begin position="827"/>
        <end position="929"/>
    </location>
</feature>
<proteinExistence type="inferred from homology"/>
<evidence type="ECO:0000256" key="5">
    <source>
        <dbReference type="ARBA" id="ARBA00022475"/>
    </source>
</evidence>